<protein>
    <submittedName>
        <fullName evidence="2">Putative lipoprotein</fullName>
    </submittedName>
</protein>
<keyword evidence="1" id="KW-0812">Transmembrane</keyword>
<keyword evidence="1" id="KW-0472">Membrane</keyword>
<evidence type="ECO:0000256" key="1">
    <source>
        <dbReference type="SAM" id="Phobius"/>
    </source>
</evidence>
<dbReference type="PROSITE" id="PS51257">
    <property type="entry name" value="PROKAR_LIPOPROTEIN"/>
    <property type="match status" value="1"/>
</dbReference>
<evidence type="ECO:0000313" key="2">
    <source>
        <dbReference type="EMBL" id="EMY67891.1"/>
    </source>
</evidence>
<dbReference type="RefSeq" id="WP_002991213.1">
    <property type="nucleotide sequence ID" value="NZ_AOGY02000078.1"/>
</dbReference>
<evidence type="ECO:0000313" key="3">
    <source>
        <dbReference type="Proteomes" id="UP000012227"/>
    </source>
</evidence>
<sequence length="137" mass="15932">MNVKQLFNTILILPIFFIGSGCNSLELKIDNSNYDFYFSDMNNNKITDFELDQTNFYWFSYGFSSNQTIQEGIEKELKKYPGAKGLKKLKVRIYNKSWFTLSVLPNPLGLFTSSLWIYVGYPLGFTNKSYYVTGEVF</sequence>
<dbReference type="Proteomes" id="UP000012227">
    <property type="component" value="Unassembled WGS sequence"/>
</dbReference>
<comment type="caution">
    <text evidence="2">The sequence shown here is derived from an EMBL/GenBank/DDBJ whole genome shotgun (WGS) entry which is preliminary data.</text>
</comment>
<organism evidence="2 3">
    <name type="scientific">Leptospira vanthielii serovar Holland str. Waz Holland = ATCC 700522</name>
    <dbReference type="NCBI Taxonomy" id="1218591"/>
    <lineage>
        <taxon>Bacteria</taxon>
        <taxon>Pseudomonadati</taxon>
        <taxon>Spirochaetota</taxon>
        <taxon>Spirochaetia</taxon>
        <taxon>Leptospirales</taxon>
        <taxon>Leptospiraceae</taxon>
        <taxon>Leptospira</taxon>
    </lineage>
</organism>
<accession>N1W7Q4</accession>
<name>N1W7Q4_9LEPT</name>
<keyword evidence="2" id="KW-0449">Lipoprotein</keyword>
<dbReference type="AlphaFoldDB" id="N1W7Q4"/>
<reference evidence="2 3" key="1">
    <citation type="submission" date="2013-03" db="EMBL/GenBank/DDBJ databases">
        <authorList>
            <person name="Harkins D.M."/>
            <person name="Durkin A.S."/>
            <person name="Brinkac L.M."/>
            <person name="Haft D.H."/>
            <person name="Selengut J.D."/>
            <person name="Sanka R."/>
            <person name="DePew J."/>
            <person name="Purushe J."/>
            <person name="Galloway R.L."/>
            <person name="Vinetz J.M."/>
            <person name="Sutton G.G."/>
            <person name="Nierman W.C."/>
            <person name="Fouts D.E."/>
        </authorList>
    </citation>
    <scope>NUCLEOTIDE SEQUENCE [LARGE SCALE GENOMIC DNA]</scope>
    <source>
        <strain evidence="2 3">Waz Holland</strain>
    </source>
</reference>
<gene>
    <name evidence="2" type="ORF">LEP1GSC199_0010</name>
</gene>
<proteinExistence type="predicted"/>
<feature type="transmembrane region" description="Helical" evidence="1">
    <location>
        <begin position="6"/>
        <end position="25"/>
    </location>
</feature>
<feature type="transmembrane region" description="Helical" evidence="1">
    <location>
        <begin position="98"/>
        <end position="119"/>
    </location>
</feature>
<dbReference type="EMBL" id="AOGY02000078">
    <property type="protein sequence ID" value="EMY67891.1"/>
    <property type="molecule type" value="Genomic_DNA"/>
</dbReference>
<keyword evidence="1" id="KW-1133">Transmembrane helix</keyword>